<sequence length="346" mass="39866">MERTKKMVLISTENLERMQHQLRQNPTFADGESKEIAVPQNSDNTASTNSTAQTPGTHLTRLDAEMGRILNSDWPRDESERWKMYREALWRYLRFIQETRKQKNVRSENAEDNATRDSSADNETTSDDVFHDLTQTSDIPPAHSTSNTGIITKNFEISSEHNHAKNNHAMKSIEEIMESVPKSYRKYAHLLMKHLIRNVIPDRISWDEHGIVTIDGNVVKDSNITDLINDAMCERKTVKAVGRNQFARLLRVLNVPSALVRNKRLLSSHGVGINSVKLRLRASSTPFISKAQVPRRLYREEREKRKNDEQETDEESSMILSRTRKTGTPTSLQMGKNRLFGWKKLR</sequence>
<feature type="compositionally biased region" description="Basic and acidic residues" evidence="1">
    <location>
        <begin position="299"/>
        <end position="309"/>
    </location>
</feature>
<accession>A0A151ITC6</accession>
<gene>
    <name evidence="2" type="ORF">ALC57_17666</name>
</gene>
<evidence type="ECO:0000256" key="1">
    <source>
        <dbReference type="SAM" id="MobiDB-lite"/>
    </source>
</evidence>
<feature type="compositionally biased region" description="Basic and acidic residues" evidence="1">
    <location>
        <begin position="101"/>
        <end position="119"/>
    </location>
</feature>
<feature type="compositionally biased region" description="Polar residues" evidence="1">
    <location>
        <begin position="39"/>
        <end position="57"/>
    </location>
</feature>
<evidence type="ECO:0000313" key="2">
    <source>
        <dbReference type="EMBL" id="KYN10202.1"/>
    </source>
</evidence>
<proteinExistence type="predicted"/>
<evidence type="ECO:0000313" key="3">
    <source>
        <dbReference type="Proteomes" id="UP000078492"/>
    </source>
</evidence>
<dbReference type="STRING" id="471704.A0A151ITC6"/>
<feature type="region of interest" description="Disordered" evidence="1">
    <location>
        <begin position="101"/>
        <end position="126"/>
    </location>
</feature>
<name>A0A151ITC6_9HYME</name>
<reference evidence="2 3" key="1">
    <citation type="submission" date="2015-09" db="EMBL/GenBank/DDBJ databases">
        <title>Trachymyrmex cornetzi WGS genome.</title>
        <authorList>
            <person name="Nygaard S."/>
            <person name="Hu H."/>
            <person name="Boomsma J."/>
            <person name="Zhang G."/>
        </authorList>
    </citation>
    <scope>NUCLEOTIDE SEQUENCE [LARGE SCALE GENOMIC DNA]</scope>
    <source>
        <strain evidence="2">Tcor2-1</strain>
        <tissue evidence="2">Whole body</tissue>
    </source>
</reference>
<keyword evidence="3" id="KW-1185">Reference proteome</keyword>
<feature type="region of interest" description="Disordered" evidence="1">
    <location>
        <begin position="39"/>
        <end position="58"/>
    </location>
</feature>
<dbReference type="EMBL" id="KQ981027">
    <property type="protein sequence ID" value="KYN10202.1"/>
    <property type="molecule type" value="Genomic_DNA"/>
</dbReference>
<protein>
    <submittedName>
        <fullName evidence="2">Uncharacterized protein</fullName>
    </submittedName>
</protein>
<feature type="region of interest" description="Disordered" evidence="1">
    <location>
        <begin position="299"/>
        <end position="346"/>
    </location>
</feature>
<dbReference type="Proteomes" id="UP000078492">
    <property type="component" value="Unassembled WGS sequence"/>
</dbReference>
<dbReference type="AlphaFoldDB" id="A0A151ITC6"/>
<organism evidence="2 3">
    <name type="scientific">Trachymyrmex cornetzi</name>
    <dbReference type="NCBI Taxonomy" id="471704"/>
    <lineage>
        <taxon>Eukaryota</taxon>
        <taxon>Metazoa</taxon>
        <taxon>Ecdysozoa</taxon>
        <taxon>Arthropoda</taxon>
        <taxon>Hexapoda</taxon>
        <taxon>Insecta</taxon>
        <taxon>Pterygota</taxon>
        <taxon>Neoptera</taxon>
        <taxon>Endopterygota</taxon>
        <taxon>Hymenoptera</taxon>
        <taxon>Apocrita</taxon>
        <taxon>Aculeata</taxon>
        <taxon>Formicoidea</taxon>
        <taxon>Formicidae</taxon>
        <taxon>Myrmicinae</taxon>
        <taxon>Trachymyrmex</taxon>
    </lineage>
</organism>